<reference evidence="2" key="1">
    <citation type="submission" date="2021-01" db="EMBL/GenBank/DDBJ databases">
        <authorList>
            <person name="Corre E."/>
            <person name="Pelletier E."/>
            <person name="Niang G."/>
            <person name="Scheremetjew M."/>
            <person name="Finn R."/>
            <person name="Kale V."/>
            <person name="Holt S."/>
            <person name="Cochrane G."/>
            <person name="Meng A."/>
            <person name="Brown T."/>
            <person name="Cohen L."/>
        </authorList>
    </citation>
    <scope>NUCLEOTIDE SEQUENCE</scope>
    <source>
        <strain evidence="2">RCC927</strain>
    </source>
</reference>
<dbReference type="InterPro" id="IPR002913">
    <property type="entry name" value="START_lipid-bd_dom"/>
</dbReference>
<dbReference type="SUPFAM" id="SSF55961">
    <property type="entry name" value="Bet v1-like"/>
    <property type="match status" value="1"/>
</dbReference>
<organism evidence="2">
    <name type="scientific">Prasinoderma singulare</name>
    <dbReference type="NCBI Taxonomy" id="676789"/>
    <lineage>
        <taxon>Eukaryota</taxon>
        <taxon>Viridiplantae</taxon>
        <taxon>Prasinodermophyta</taxon>
        <taxon>Prasinodermophyceae</taxon>
        <taxon>Prasinodermales</taxon>
        <taxon>Prasinodermaceae</taxon>
        <taxon>Prasinoderma</taxon>
    </lineage>
</organism>
<sequence length="237" mass="25560">MALQPPPGLLSALDASAAALEASVSADASEWRRRCEGRGEAKGSVRVCSWQGAVRGDAHLSVASAEDARTLFEHFILYENRVRWDTGIATQQQIRAYGDLTHSVNAYTVAGSGGVVQPRLFVEARRTLCSGDLPFTNVCVDWSLDDAEAKAELPKNGRDHIRARNLAGSGCLLRAGGHRNDGRISVVLTMVGRSELGGWLPSVVVERATYGAYRDILSDGVKALQNAGMDVRFEVHL</sequence>
<dbReference type="Gene3D" id="3.30.530.20">
    <property type="match status" value="1"/>
</dbReference>
<accession>A0A7S3C1D7</accession>
<dbReference type="GO" id="GO:0008289">
    <property type="term" value="F:lipid binding"/>
    <property type="evidence" value="ECO:0007669"/>
    <property type="project" value="InterPro"/>
</dbReference>
<name>A0A7S3C1D7_9VIRI</name>
<protein>
    <recommendedName>
        <fullName evidence="1">START domain-containing protein</fullName>
    </recommendedName>
</protein>
<proteinExistence type="predicted"/>
<dbReference type="InterPro" id="IPR023393">
    <property type="entry name" value="START-like_dom_sf"/>
</dbReference>
<dbReference type="Pfam" id="PF01852">
    <property type="entry name" value="START"/>
    <property type="match status" value="1"/>
</dbReference>
<evidence type="ECO:0000259" key="1">
    <source>
        <dbReference type="PROSITE" id="PS50848"/>
    </source>
</evidence>
<feature type="domain" description="START" evidence="1">
    <location>
        <begin position="2"/>
        <end position="229"/>
    </location>
</feature>
<gene>
    <name evidence="2" type="ORF">PSIN1315_LOCUS12111</name>
</gene>
<evidence type="ECO:0000313" key="2">
    <source>
        <dbReference type="EMBL" id="CAE0149046.1"/>
    </source>
</evidence>
<dbReference type="EMBL" id="HBHY01018907">
    <property type="protein sequence ID" value="CAE0149046.1"/>
    <property type="molecule type" value="Transcribed_RNA"/>
</dbReference>
<dbReference type="PROSITE" id="PS50848">
    <property type="entry name" value="START"/>
    <property type="match status" value="1"/>
</dbReference>
<dbReference type="AlphaFoldDB" id="A0A7S3C1D7"/>